<dbReference type="PANTHER" id="PTHR31875:SF24">
    <property type="entry name" value="PROTEIN DEHYDRATION-INDUCED 19 HOMOLOG 5"/>
    <property type="match status" value="1"/>
</dbReference>
<name>A0A438EYX5_VITVI</name>
<organism evidence="5 6">
    <name type="scientific">Vitis vinifera</name>
    <name type="common">Grape</name>
    <dbReference type="NCBI Taxonomy" id="29760"/>
    <lineage>
        <taxon>Eukaryota</taxon>
        <taxon>Viridiplantae</taxon>
        <taxon>Streptophyta</taxon>
        <taxon>Embryophyta</taxon>
        <taxon>Tracheophyta</taxon>
        <taxon>Spermatophyta</taxon>
        <taxon>Magnoliopsida</taxon>
        <taxon>eudicotyledons</taxon>
        <taxon>Gunneridae</taxon>
        <taxon>Pentapetalae</taxon>
        <taxon>rosids</taxon>
        <taxon>Vitales</taxon>
        <taxon>Vitaceae</taxon>
        <taxon>Viteae</taxon>
        <taxon>Vitis</taxon>
    </lineage>
</organism>
<feature type="domain" description="Di19 C-terminal" evidence="4">
    <location>
        <begin position="202"/>
        <end position="284"/>
    </location>
</feature>
<evidence type="ECO:0000313" key="5">
    <source>
        <dbReference type="EMBL" id="RVW52949.1"/>
    </source>
</evidence>
<evidence type="ECO:0000259" key="4">
    <source>
        <dbReference type="Pfam" id="PF14571"/>
    </source>
</evidence>
<proteinExistence type="inferred from homology"/>
<dbReference type="PANTHER" id="PTHR31875">
    <property type="entry name" value="PROTEIN DEHYDRATION-INDUCED 19"/>
    <property type="match status" value="1"/>
</dbReference>
<feature type="compositionally biased region" description="Polar residues" evidence="2">
    <location>
        <begin position="237"/>
        <end position="261"/>
    </location>
</feature>
<dbReference type="Proteomes" id="UP000288805">
    <property type="component" value="Unassembled WGS sequence"/>
</dbReference>
<evidence type="ECO:0000256" key="1">
    <source>
        <dbReference type="ARBA" id="ARBA00007109"/>
    </source>
</evidence>
<dbReference type="InterPro" id="IPR027935">
    <property type="entry name" value="Di19_C"/>
</dbReference>
<dbReference type="AlphaFoldDB" id="A0A438EYX5"/>
<evidence type="ECO:0000313" key="6">
    <source>
        <dbReference type="Proteomes" id="UP000288805"/>
    </source>
</evidence>
<comment type="caution">
    <text evidence="5">The sequence shown here is derived from an EMBL/GenBank/DDBJ whole genome shotgun (WGS) entry which is preliminary data.</text>
</comment>
<reference evidence="5 6" key="1">
    <citation type="journal article" date="2018" name="PLoS Genet.">
        <title>Population sequencing reveals clonal diversity and ancestral inbreeding in the grapevine cultivar Chardonnay.</title>
        <authorList>
            <person name="Roach M.J."/>
            <person name="Johnson D.L."/>
            <person name="Bohlmann J."/>
            <person name="van Vuuren H.J."/>
            <person name="Jones S.J."/>
            <person name="Pretorius I.S."/>
            <person name="Schmidt S.A."/>
            <person name="Borneman A.R."/>
        </authorList>
    </citation>
    <scope>NUCLEOTIDE SEQUENCE [LARGE SCALE GENOMIC DNA]</scope>
    <source>
        <strain evidence="6">cv. Chardonnay</strain>
        <tissue evidence="5">Leaf</tissue>
    </source>
</reference>
<sequence>MRNYPDKVGNHEFEQHEELLIQHCKHLERIPKDILDVFMSIEDLQAMVIEIIEEKPELASMSAGFPILSIQDEESSQDSTEKSTLEASLLDVLSFCLLSFFSFFCVYQTNNHLILDDSEGDDDARAYFPCPFCYVDIEIPVLCSHLQEEHCFDLKNAVCPLCAANLGKDVIGHFTLQHAHSLKRRRKSQKSGAWTNSPLRELSSFLGSRGNSYESAPDPLLSPFLCSISVSDGNQQDKCSSDNASFASDMKSTVPSTPSEGQEQDYEERQQRAIFVQQLIGSTIF</sequence>
<dbReference type="Pfam" id="PF14571">
    <property type="entry name" value="Di19_C"/>
    <property type="match status" value="1"/>
</dbReference>
<dbReference type="Pfam" id="PF05605">
    <property type="entry name" value="zf-Di19"/>
    <property type="match status" value="1"/>
</dbReference>
<comment type="similarity">
    <text evidence="1">Belongs to the Di19 family.</text>
</comment>
<gene>
    <name evidence="5" type="primary">DI19-5_1</name>
    <name evidence="5" type="ORF">CK203_072633</name>
</gene>
<accession>A0A438EYX5</accession>
<evidence type="ECO:0000259" key="3">
    <source>
        <dbReference type="Pfam" id="PF05605"/>
    </source>
</evidence>
<evidence type="ECO:0000256" key="2">
    <source>
        <dbReference type="SAM" id="MobiDB-lite"/>
    </source>
</evidence>
<feature type="region of interest" description="Disordered" evidence="2">
    <location>
        <begin position="237"/>
        <end position="270"/>
    </location>
</feature>
<feature type="domain" description="Di19 zinc-binding" evidence="3">
    <location>
        <begin position="127"/>
        <end position="179"/>
    </location>
</feature>
<protein>
    <submittedName>
        <fullName evidence="5">Protein dehydration-induced 19-like 5</fullName>
    </submittedName>
</protein>
<dbReference type="EMBL" id="QGNW01001159">
    <property type="protein sequence ID" value="RVW52949.1"/>
    <property type="molecule type" value="Genomic_DNA"/>
</dbReference>
<dbReference type="InterPro" id="IPR008598">
    <property type="entry name" value="Di19_Zn-bd"/>
</dbReference>
<dbReference type="InterPro" id="IPR033347">
    <property type="entry name" value="Di19"/>
</dbReference>